<organism evidence="7 8">
    <name type="scientific">Camelina sativa</name>
    <name type="common">False flax</name>
    <name type="synonym">Myagrum sativum</name>
    <dbReference type="NCBI Taxonomy" id="90675"/>
    <lineage>
        <taxon>Eukaryota</taxon>
        <taxon>Viridiplantae</taxon>
        <taxon>Streptophyta</taxon>
        <taxon>Embryophyta</taxon>
        <taxon>Tracheophyta</taxon>
        <taxon>Spermatophyta</taxon>
        <taxon>Magnoliopsida</taxon>
        <taxon>eudicotyledons</taxon>
        <taxon>Gunneridae</taxon>
        <taxon>Pentapetalae</taxon>
        <taxon>rosids</taxon>
        <taxon>malvids</taxon>
        <taxon>Brassicales</taxon>
        <taxon>Brassicaceae</taxon>
        <taxon>Camelineae</taxon>
        <taxon>Camelina</taxon>
    </lineage>
</organism>
<evidence type="ECO:0000256" key="1">
    <source>
        <dbReference type="ARBA" id="ARBA00022723"/>
    </source>
</evidence>
<dbReference type="InterPro" id="IPR046349">
    <property type="entry name" value="C1-like_sf"/>
</dbReference>
<proteinExistence type="predicted"/>
<reference evidence="7" key="1">
    <citation type="journal article" date="2014" name="Nat. Commun.">
        <title>The emerging biofuel crop Camelina sativa retains a highly undifferentiated hexaploid genome structure.</title>
        <authorList>
            <person name="Kagale S."/>
            <person name="Koh C."/>
            <person name="Nixon J."/>
            <person name="Bollina V."/>
            <person name="Clarke W.E."/>
            <person name="Tuteja R."/>
            <person name="Spillane C."/>
            <person name="Robinson S.J."/>
            <person name="Links M.G."/>
            <person name="Clarke C."/>
            <person name="Higgins E.E."/>
            <person name="Huebert T."/>
            <person name="Sharpe A.G."/>
            <person name="Parkin I.A."/>
        </authorList>
    </citation>
    <scope>NUCLEOTIDE SEQUENCE [LARGE SCALE GENOMIC DNA]</scope>
    <source>
        <strain evidence="7">cv. DH55</strain>
    </source>
</reference>
<evidence type="ECO:0000313" key="7">
    <source>
        <dbReference type="Proteomes" id="UP000694864"/>
    </source>
</evidence>
<dbReference type="Proteomes" id="UP000694864">
    <property type="component" value="Chromosome 2"/>
</dbReference>
<reference evidence="8" key="2">
    <citation type="submission" date="2025-08" db="UniProtKB">
        <authorList>
            <consortium name="RefSeq"/>
        </authorList>
    </citation>
    <scope>IDENTIFICATION</scope>
    <source>
        <tissue evidence="8">Leaf</tissue>
    </source>
</reference>
<dbReference type="PANTHER" id="PTHR32410:SF153">
    <property type="entry name" value="CHP-RICH ZINC FINGER PROTEIN-LIKE-RELATED"/>
    <property type="match status" value="1"/>
</dbReference>
<dbReference type="InterPro" id="IPR054483">
    <property type="entry name" value="DC1-like_CT"/>
</dbReference>
<sequence length="668" mass="76865">MSSVGVFRKEEIDGKLFLVFTLTQIDNPTSSGDDALAMASAMASGGDDLPHQPLFFCPAARIKFHKLKLKIHDDDADDLHPFNSSPHFPNTRSSDQQGESLLDSDHPGVCKLPVVPLFWCNNKETSTVQFECGACKMTTLGNSYYACLQCQRNFHKECVESPLEIKHPSYPLCSLRLSNFQCMFTSGCCRKITFGMFYRCTTCELSMHPVCAMRPVPLVIDHPKSHPHPLSLFPTQASTVCNICARIKKLDPTYICIQCVFVIHKGCMGFPHVIRISRHPHRISFTSSLPSRMLSCRVCHQQVDNNYGAYSCNKCDAYFVHSTCALHRNVWDGKELEGVSEEDDNIDDGEPFERIADGIIHHPFHSHHLRIENSTTYDEIKYCQGCALPIYEGQFYSCMECDFILHEGCASAPRMKRYPLYPHPLTLKFATMRDHSYTGEFRCFECDRYGNGFFYEHRGEDRPFRIDLRCASIIEPFNYQGHEHPLFLPWNTEKKTRCEMCKYESNGSKLICIECDYYICFRCVTFPYKVRYKHDSHFLTSCNGKEASDQADWCDVCEGKIGEVKKRRYLGFRKKTELRFYKCDGCSTAVHVDFLLGVDMYMRPDKTMKDYISIVRLTSKGTKRKDLWILVNNSLTRPICSRCFCRCPFPIYFKGQTTIFCSLYCSED</sequence>
<feature type="domain" description="Zinc finger PHD-type" evidence="6">
    <location>
        <begin position="240"/>
        <end position="300"/>
    </location>
</feature>
<keyword evidence="2" id="KW-0677">Repeat</keyword>
<feature type="region of interest" description="Disordered" evidence="5">
    <location>
        <begin position="81"/>
        <end position="102"/>
    </location>
</feature>
<gene>
    <name evidence="8" type="primary">LOC104755409</name>
</gene>
<dbReference type="InterPro" id="IPR004146">
    <property type="entry name" value="DC1"/>
</dbReference>
<protein>
    <submittedName>
        <fullName evidence="8">Uncharacterized protein LOC104755409 isoform X2</fullName>
    </submittedName>
</protein>
<dbReference type="SUPFAM" id="SSF57889">
    <property type="entry name" value="Cysteine-rich domain"/>
    <property type="match status" value="4"/>
</dbReference>
<keyword evidence="3" id="KW-0863">Zinc-finger</keyword>
<keyword evidence="1" id="KW-0479">Metal-binding</keyword>
<dbReference type="InterPro" id="IPR001965">
    <property type="entry name" value="Znf_PHD"/>
</dbReference>
<dbReference type="InterPro" id="IPR053192">
    <property type="entry name" value="Vacuole_Formation_Reg"/>
</dbReference>
<evidence type="ECO:0000313" key="8">
    <source>
        <dbReference type="RefSeq" id="XP_019087772.1"/>
    </source>
</evidence>
<dbReference type="Pfam" id="PF22926">
    <property type="entry name" value="C1-like_CT"/>
    <property type="match status" value="1"/>
</dbReference>
<name>A0ABM1QLY4_CAMSA</name>
<dbReference type="SMART" id="SM00249">
    <property type="entry name" value="PHD"/>
    <property type="match status" value="3"/>
</dbReference>
<evidence type="ECO:0000256" key="2">
    <source>
        <dbReference type="ARBA" id="ARBA00022737"/>
    </source>
</evidence>
<keyword evidence="7" id="KW-1185">Reference proteome</keyword>
<feature type="compositionally biased region" description="Polar residues" evidence="5">
    <location>
        <begin position="82"/>
        <end position="99"/>
    </location>
</feature>
<evidence type="ECO:0000259" key="6">
    <source>
        <dbReference type="SMART" id="SM00249"/>
    </source>
</evidence>
<dbReference type="GeneID" id="104755409"/>
<keyword evidence="4" id="KW-0862">Zinc</keyword>
<evidence type="ECO:0000256" key="5">
    <source>
        <dbReference type="SAM" id="MobiDB-lite"/>
    </source>
</evidence>
<dbReference type="PANTHER" id="PTHR32410">
    <property type="entry name" value="CYSTEINE/HISTIDINE-RICH C1 DOMAIN FAMILY PROTEIN"/>
    <property type="match status" value="1"/>
</dbReference>
<feature type="domain" description="Zinc finger PHD-type" evidence="6">
    <location>
        <begin position="131"/>
        <end position="204"/>
    </location>
</feature>
<evidence type="ECO:0000256" key="4">
    <source>
        <dbReference type="ARBA" id="ARBA00022833"/>
    </source>
</evidence>
<evidence type="ECO:0000256" key="3">
    <source>
        <dbReference type="ARBA" id="ARBA00022771"/>
    </source>
</evidence>
<dbReference type="Pfam" id="PF03107">
    <property type="entry name" value="C1_2"/>
    <property type="match status" value="4"/>
</dbReference>
<feature type="domain" description="Zinc finger PHD-type" evidence="6">
    <location>
        <begin position="382"/>
        <end position="447"/>
    </location>
</feature>
<dbReference type="RefSeq" id="XP_019087772.1">
    <property type="nucleotide sequence ID" value="XM_019232227.1"/>
</dbReference>
<accession>A0ABM1QLY4</accession>